<keyword evidence="2" id="KW-1185">Reference proteome</keyword>
<reference evidence="1 2" key="1">
    <citation type="submission" date="2024-09" db="EMBL/GenBank/DDBJ databases">
        <authorList>
            <person name="Sun Q."/>
            <person name="Mori K."/>
        </authorList>
    </citation>
    <scope>NUCLEOTIDE SEQUENCE [LARGE SCALE GENOMIC DNA]</scope>
    <source>
        <strain evidence="1 2">JCM 13503</strain>
    </source>
</reference>
<organism evidence="1 2">
    <name type="scientific">Deinococcus oregonensis</name>
    <dbReference type="NCBI Taxonomy" id="1805970"/>
    <lineage>
        <taxon>Bacteria</taxon>
        <taxon>Thermotogati</taxon>
        <taxon>Deinococcota</taxon>
        <taxon>Deinococci</taxon>
        <taxon>Deinococcales</taxon>
        <taxon>Deinococcaceae</taxon>
        <taxon>Deinococcus</taxon>
    </lineage>
</organism>
<name>A0ABV6B4C3_9DEIO</name>
<dbReference type="EMBL" id="JBHLYR010000045">
    <property type="protein sequence ID" value="MFB9993291.1"/>
    <property type="molecule type" value="Genomic_DNA"/>
</dbReference>
<dbReference type="SUPFAM" id="SSF53098">
    <property type="entry name" value="Ribonuclease H-like"/>
    <property type="match status" value="1"/>
</dbReference>
<accession>A0ABV6B4C3</accession>
<protein>
    <recommendedName>
        <fullName evidence="3">Transposase</fullName>
    </recommendedName>
</protein>
<dbReference type="RefSeq" id="WP_380011960.1">
    <property type="nucleotide sequence ID" value="NZ_JBHLYR010000045.1"/>
</dbReference>
<evidence type="ECO:0000313" key="2">
    <source>
        <dbReference type="Proteomes" id="UP001589733"/>
    </source>
</evidence>
<evidence type="ECO:0000313" key="1">
    <source>
        <dbReference type="EMBL" id="MFB9993291.1"/>
    </source>
</evidence>
<evidence type="ECO:0008006" key="3">
    <source>
        <dbReference type="Google" id="ProtNLM"/>
    </source>
</evidence>
<dbReference type="InterPro" id="IPR012337">
    <property type="entry name" value="RNaseH-like_sf"/>
</dbReference>
<comment type="caution">
    <text evidence="1">The sequence shown here is derived from an EMBL/GenBank/DDBJ whole genome shotgun (WGS) entry which is preliminary data.</text>
</comment>
<gene>
    <name evidence="1" type="ORF">ACFFLM_15060</name>
</gene>
<sequence length="38" mass="4463">MSFLPTREGWLYLSVILDLHSRLVVRWAMGEQLTTDMP</sequence>
<proteinExistence type="predicted"/>
<dbReference type="Proteomes" id="UP001589733">
    <property type="component" value="Unassembled WGS sequence"/>
</dbReference>